<feature type="transmembrane region" description="Helical" evidence="12">
    <location>
        <begin position="150"/>
        <end position="173"/>
    </location>
</feature>
<dbReference type="PANTHER" id="PTHR30365">
    <property type="entry name" value="CYTOCHROME D UBIQUINOL OXIDASE"/>
    <property type="match status" value="1"/>
</dbReference>
<gene>
    <name evidence="13" type="ORF">Q4521_10675</name>
</gene>
<keyword evidence="5 12" id="KW-0349">Heme</keyword>
<evidence type="ECO:0000313" key="13">
    <source>
        <dbReference type="EMBL" id="MDO6422938.1"/>
    </source>
</evidence>
<evidence type="ECO:0000256" key="2">
    <source>
        <dbReference type="ARBA" id="ARBA00009819"/>
    </source>
</evidence>
<evidence type="ECO:0000256" key="5">
    <source>
        <dbReference type="ARBA" id="ARBA00022617"/>
    </source>
</evidence>
<comment type="similarity">
    <text evidence="2 12">Belongs to the cytochrome ubiquinol oxidase subunit 1 family.</text>
</comment>
<feature type="transmembrane region" description="Helical" evidence="12">
    <location>
        <begin position="207"/>
        <end position="226"/>
    </location>
</feature>
<evidence type="ECO:0000256" key="1">
    <source>
        <dbReference type="ARBA" id="ARBA00004651"/>
    </source>
</evidence>
<sequence>MLEGLVVSGVDTLATLGTSTTAHSDTLFLSRIQFALNISFHILFPTITIALCWILFYFKLRFNLSNNPIWMRAYRFWVKVFALSFALGVVSGVTMSFQFGTNWPGYMATVGNIAGPLLGYEVLTAFFLEATFLGIMLFGVNRVSNRVHTFATAVVAIGTTLSAFWILALNSWMHTPAGFEMRDGVAHATSWWDIIFNPSFMHRLTHMLIASGLTASFLVAGLSAYRILKGDTKRAPKLALHTAIVLAGILAPLQIFVGDLHGLNSFENQPAKISAIEGVWHTEQGAPLLLFALPNEQTQRNDWAVGIPKLASLILTHDAQGEIKGLDTFDGNHPPVAPVFWSFRIMVATGMLMLASAWLGCFYLARKKPFPRLYLKALVGLTFSGWVATLAGWYVTEIGRQPWLVTDILKTQDAVTNLPAGNVQFSLTVYAVTYAVLLLAYIHTLKVMANKAVNVEEFETHNPSADGNLTNLPTEGEQK</sequence>
<keyword evidence="3 12" id="KW-0813">Transport</keyword>
<dbReference type="GO" id="GO:0020037">
    <property type="term" value="F:heme binding"/>
    <property type="evidence" value="ECO:0007669"/>
    <property type="project" value="TreeGrafter"/>
</dbReference>
<dbReference type="GO" id="GO:0070069">
    <property type="term" value="C:cytochrome complex"/>
    <property type="evidence" value="ECO:0007669"/>
    <property type="project" value="UniProtKB-UniRule"/>
</dbReference>
<dbReference type="GO" id="GO:0009055">
    <property type="term" value="F:electron transfer activity"/>
    <property type="evidence" value="ECO:0007669"/>
    <property type="project" value="UniProtKB-UniRule"/>
</dbReference>
<keyword evidence="8 12" id="KW-0249">Electron transport</keyword>
<feature type="transmembrane region" description="Helical" evidence="12">
    <location>
        <begin position="238"/>
        <end position="257"/>
    </location>
</feature>
<dbReference type="PANTHER" id="PTHR30365:SF14">
    <property type="entry name" value="CYTOCHROME BD MENAQUINOL OXIDASE SUBUNIT I-RELATED"/>
    <property type="match status" value="1"/>
</dbReference>
<keyword evidence="7 12" id="KW-0479">Metal-binding</keyword>
<evidence type="ECO:0000256" key="12">
    <source>
        <dbReference type="PIRNR" id="PIRNR006446"/>
    </source>
</evidence>
<protein>
    <submittedName>
        <fullName evidence="13">Cytochrome ubiquinol oxidase subunit I</fullName>
    </submittedName>
</protein>
<feature type="transmembrane region" description="Helical" evidence="12">
    <location>
        <begin position="34"/>
        <end position="56"/>
    </location>
</feature>
<evidence type="ECO:0000256" key="8">
    <source>
        <dbReference type="ARBA" id="ARBA00022982"/>
    </source>
</evidence>
<comment type="subcellular location">
    <subcellularLocation>
        <location evidence="12">Cell inner membrane</location>
    </subcellularLocation>
    <subcellularLocation>
        <location evidence="1">Cell membrane</location>
        <topology evidence="1">Multi-pass membrane protein</topology>
    </subcellularLocation>
</comment>
<dbReference type="GO" id="GO:0019646">
    <property type="term" value="P:aerobic electron transport chain"/>
    <property type="evidence" value="ECO:0007669"/>
    <property type="project" value="InterPro"/>
</dbReference>
<feature type="transmembrane region" description="Helical" evidence="12">
    <location>
        <begin position="76"/>
        <end position="97"/>
    </location>
</feature>
<accession>A0AAW7X8X1</accession>
<evidence type="ECO:0000256" key="11">
    <source>
        <dbReference type="ARBA" id="ARBA00023136"/>
    </source>
</evidence>
<dbReference type="InterPro" id="IPR002585">
    <property type="entry name" value="Cyt-d_ubiquinol_oxidase_su_1"/>
</dbReference>
<comment type="caution">
    <text evidence="13">The sequence shown here is derived from an EMBL/GenBank/DDBJ whole genome shotgun (WGS) entry which is preliminary data.</text>
</comment>
<evidence type="ECO:0000313" key="14">
    <source>
        <dbReference type="Proteomes" id="UP001169760"/>
    </source>
</evidence>
<evidence type="ECO:0000256" key="6">
    <source>
        <dbReference type="ARBA" id="ARBA00022692"/>
    </source>
</evidence>
<dbReference type="AlphaFoldDB" id="A0AAW7X8X1"/>
<dbReference type="Proteomes" id="UP001169760">
    <property type="component" value="Unassembled WGS sequence"/>
</dbReference>
<keyword evidence="6 12" id="KW-0812">Transmembrane</keyword>
<evidence type="ECO:0000256" key="4">
    <source>
        <dbReference type="ARBA" id="ARBA00022475"/>
    </source>
</evidence>
<dbReference type="RefSeq" id="WP_252738315.1">
    <property type="nucleotide sequence ID" value="NZ_JAHKPP010000006.1"/>
</dbReference>
<feature type="transmembrane region" description="Helical" evidence="12">
    <location>
        <begin position="423"/>
        <end position="442"/>
    </location>
</feature>
<dbReference type="GO" id="GO:0016682">
    <property type="term" value="F:oxidoreductase activity, acting on diphenols and related substances as donors, oxygen as acceptor"/>
    <property type="evidence" value="ECO:0007669"/>
    <property type="project" value="TreeGrafter"/>
</dbReference>
<keyword evidence="11 12" id="KW-0472">Membrane</keyword>
<evidence type="ECO:0000256" key="7">
    <source>
        <dbReference type="ARBA" id="ARBA00022723"/>
    </source>
</evidence>
<keyword evidence="10 12" id="KW-0408">Iron</keyword>
<dbReference type="EMBL" id="JAUOPB010000007">
    <property type="protein sequence ID" value="MDO6422938.1"/>
    <property type="molecule type" value="Genomic_DNA"/>
</dbReference>
<evidence type="ECO:0000256" key="9">
    <source>
        <dbReference type="ARBA" id="ARBA00022989"/>
    </source>
</evidence>
<dbReference type="GO" id="GO:0046872">
    <property type="term" value="F:metal ion binding"/>
    <property type="evidence" value="ECO:0007669"/>
    <property type="project" value="UniProtKB-UniRule"/>
</dbReference>
<proteinExistence type="inferred from homology"/>
<dbReference type="Pfam" id="PF01654">
    <property type="entry name" value="Cyt_bd_oxida_I"/>
    <property type="match status" value="1"/>
</dbReference>
<feature type="transmembrane region" description="Helical" evidence="12">
    <location>
        <begin position="377"/>
        <end position="395"/>
    </location>
</feature>
<reference evidence="13" key="1">
    <citation type="submission" date="2023-07" db="EMBL/GenBank/DDBJ databases">
        <title>Genome content predicts the carbon catabolic preferences of heterotrophic bacteria.</title>
        <authorList>
            <person name="Gralka M."/>
        </authorList>
    </citation>
    <scope>NUCLEOTIDE SEQUENCE</scope>
    <source>
        <strain evidence="13">I3M17_2</strain>
    </source>
</reference>
<name>A0AAW7X8X1_9GAMM</name>
<dbReference type="PIRSF" id="PIRSF006446">
    <property type="entry name" value="Cyt_quinol_oxidase_1"/>
    <property type="match status" value="1"/>
</dbReference>
<keyword evidence="9 12" id="KW-1133">Transmembrane helix</keyword>
<dbReference type="GO" id="GO:0005886">
    <property type="term" value="C:plasma membrane"/>
    <property type="evidence" value="ECO:0007669"/>
    <property type="project" value="UniProtKB-SubCell"/>
</dbReference>
<keyword evidence="4 12" id="KW-1003">Cell membrane</keyword>
<feature type="transmembrane region" description="Helical" evidence="12">
    <location>
        <begin position="341"/>
        <end position="365"/>
    </location>
</feature>
<evidence type="ECO:0000256" key="3">
    <source>
        <dbReference type="ARBA" id="ARBA00022448"/>
    </source>
</evidence>
<organism evidence="13 14">
    <name type="scientific">Saccharophagus degradans</name>
    <dbReference type="NCBI Taxonomy" id="86304"/>
    <lineage>
        <taxon>Bacteria</taxon>
        <taxon>Pseudomonadati</taxon>
        <taxon>Pseudomonadota</taxon>
        <taxon>Gammaproteobacteria</taxon>
        <taxon>Cellvibrionales</taxon>
        <taxon>Cellvibrionaceae</taxon>
        <taxon>Saccharophagus</taxon>
    </lineage>
</organism>
<evidence type="ECO:0000256" key="10">
    <source>
        <dbReference type="ARBA" id="ARBA00023004"/>
    </source>
</evidence>
<feature type="transmembrane region" description="Helical" evidence="12">
    <location>
        <begin position="117"/>
        <end position="138"/>
    </location>
</feature>